<keyword evidence="1" id="KW-0812">Transmembrane</keyword>
<gene>
    <name evidence="2" type="ORF">OCBIM_22011457mg</name>
</gene>
<feature type="transmembrane region" description="Helical" evidence="1">
    <location>
        <begin position="52"/>
        <end position="73"/>
    </location>
</feature>
<proteinExistence type="predicted"/>
<protein>
    <submittedName>
        <fullName evidence="2">Uncharacterized protein</fullName>
    </submittedName>
</protein>
<dbReference type="AlphaFoldDB" id="A0A0L8FQ21"/>
<keyword evidence="1" id="KW-1133">Transmembrane helix</keyword>
<organism evidence="2">
    <name type="scientific">Octopus bimaculoides</name>
    <name type="common">California two-spotted octopus</name>
    <dbReference type="NCBI Taxonomy" id="37653"/>
    <lineage>
        <taxon>Eukaryota</taxon>
        <taxon>Metazoa</taxon>
        <taxon>Spiralia</taxon>
        <taxon>Lophotrochozoa</taxon>
        <taxon>Mollusca</taxon>
        <taxon>Cephalopoda</taxon>
        <taxon>Coleoidea</taxon>
        <taxon>Octopodiformes</taxon>
        <taxon>Octopoda</taxon>
        <taxon>Incirrata</taxon>
        <taxon>Octopodidae</taxon>
        <taxon>Octopus</taxon>
    </lineage>
</organism>
<name>A0A0L8FQ21_OCTBM</name>
<feature type="transmembrane region" description="Helical" evidence="1">
    <location>
        <begin position="14"/>
        <end position="40"/>
    </location>
</feature>
<evidence type="ECO:0000313" key="2">
    <source>
        <dbReference type="EMBL" id="KOF66738.1"/>
    </source>
</evidence>
<feature type="transmembrane region" description="Helical" evidence="1">
    <location>
        <begin position="79"/>
        <end position="97"/>
    </location>
</feature>
<reference evidence="2" key="1">
    <citation type="submission" date="2015-07" db="EMBL/GenBank/DDBJ databases">
        <title>MeaNS - Measles Nucleotide Surveillance Program.</title>
        <authorList>
            <person name="Tran T."/>
            <person name="Druce J."/>
        </authorList>
    </citation>
    <scope>NUCLEOTIDE SEQUENCE</scope>
    <source>
        <strain evidence="2">UCB-OBI-ISO-001</strain>
        <tissue evidence="2">Gonad</tissue>
    </source>
</reference>
<sequence>MGCGFYEEYGVGSFFMSVVCLFVFFVWGGESGAWAFFLLWDVTTVKSFSSSVTGVVSFLVFFFVPLLDFSFLLLPFLSLPFVSLFLPFLAVLFGVLFEEGLHSFSFVSHSARM</sequence>
<accession>A0A0L8FQ21</accession>
<evidence type="ECO:0000256" key="1">
    <source>
        <dbReference type="SAM" id="Phobius"/>
    </source>
</evidence>
<keyword evidence="1" id="KW-0472">Membrane</keyword>
<dbReference type="EMBL" id="KQ427753">
    <property type="protein sequence ID" value="KOF66738.1"/>
    <property type="molecule type" value="Genomic_DNA"/>
</dbReference>